<evidence type="ECO:0000313" key="6">
    <source>
        <dbReference type="Proteomes" id="UP000663829"/>
    </source>
</evidence>
<feature type="compositionally biased region" description="Polar residues" evidence="1">
    <location>
        <begin position="17"/>
        <end position="26"/>
    </location>
</feature>
<reference evidence="3" key="1">
    <citation type="submission" date="2021-02" db="EMBL/GenBank/DDBJ databases">
        <authorList>
            <person name="Nowell W R."/>
        </authorList>
    </citation>
    <scope>NUCLEOTIDE SEQUENCE</scope>
</reference>
<dbReference type="Proteomes" id="UP000677228">
    <property type="component" value="Unassembled WGS sequence"/>
</dbReference>
<evidence type="ECO:0000313" key="3">
    <source>
        <dbReference type="EMBL" id="CAF1575012.1"/>
    </source>
</evidence>
<dbReference type="EMBL" id="CAJOBA010060072">
    <property type="protein sequence ID" value="CAF4320853.1"/>
    <property type="molecule type" value="Genomic_DNA"/>
</dbReference>
<feature type="compositionally biased region" description="Basic and acidic residues" evidence="1">
    <location>
        <begin position="1"/>
        <end position="15"/>
    </location>
</feature>
<keyword evidence="6" id="KW-1185">Reference proteome</keyword>
<proteinExistence type="predicted"/>
<dbReference type="EMBL" id="CAJOBC010096395">
    <property type="protein sequence ID" value="CAF4439826.1"/>
    <property type="molecule type" value="Genomic_DNA"/>
</dbReference>
<dbReference type="EMBL" id="CAJNOK010037802">
    <property type="protein sequence ID" value="CAF1533428.1"/>
    <property type="molecule type" value="Genomic_DNA"/>
</dbReference>
<protein>
    <submittedName>
        <fullName evidence="3">Uncharacterized protein</fullName>
    </submittedName>
</protein>
<dbReference type="EMBL" id="CAJNOQ010030517">
    <property type="protein sequence ID" value="CAF1575012.1"/>
    <property type="molecule type" value="Genomic_DNA"/>
</dbReference>
<organism evidence="3 6">
    <name type="scientific">Didymodactylos carnosus</name>
    <dbReference type="NCBI Taxonomy" id="1234261"/>
    <lineage>
        <taxon>Eukaryota</taxon>
        <taxon>Metazoa</taxon>
        <taxon>Spiralia</taxon>
        <taxon>Gnathifera</taxon>
        <taxon>Rotifera</taxon>
        <taxon>Eurotatoria</taxon>
        <taxon>Bdelloidea</taxon>
        <taxon>Philodinida</taxon>
        <taxon>Philodinidae</taxon>
        <taxon>Didymodactylos</taxon>
    </lineage>
</organism>
<sequence>MKSKPSLEEATKACDRPSTNNDNVDQFSCDKETIDAFSTDSLTMTAPLQVPPQLTATSEHRIDFEREEDTTLKQLQSSQNSLNEFFLNNSSWNKTTLSKMSSLPCIKLSKPDDSLELSRITVIETPQSLPDIPKRSIIKDIAKIDVD</sequence>
<accession>A0A815YQU9</accession>
<name>A0A815YQU9_9BILA</name>
<evidence type="ECO:0000313" key="5">
    <source>
        <dbReference type="EMBL" id="CAF4439826.1"/>
    </source>
</evidence>
<dbReference type="AlphaFoldDB" id="A0A815YQU9"/>
<gene>
    <name evidence="3" type="ORF">GPM918_LOCUS40666</name>
    <name evidence="2" type="ORF">OVA965_LOCUS38376</name>
    <name evidence="5" type="ORF">SRO942_LOCUS41635</name>
    <name evidence="4" type="ORF">TMI583_LOCUS39565</name>
</gene>
<dbReference type="Proteomes" id="UP000663829">
    <property type="component" value="Unassembled WGS sequence"/>
</dbReference>
<dbReference type="Proteomes" id="UP000681722">
    <property type="component" value="Unassembled WGS sequence"/>
</dbReference>
<evidence type="ECO:0000256" key="1">
    <source>
        <dbReference type="SAM" id="MobiDB-lite"/>
    </source>
</evidence>
<feature type="region of interest" description="Disordered" evidence="1">
    <location>
        <begin position="1"/>
        <end position="27"/>
    </location>
</feature>
<evidence type="ECO:0000313" key="4">
    <source>
        <dbReference type="EMBL" id="CAF4320853.1"/>
    </source>
</evidence>
<comment type="caution">
    <text evidence="3">The sequence shown here is derived from an EMBL/GenBank/DDBJ whole genome shotgun (WGS) entry which is preliminary data.</text>
</comment>
<evidence type="ECO:0000313" key="2">
    <source>
        <dbReference type="EMBL" id="CAF1533428.1"/>
    </source>
</evidence>
<dbReference type="Proteomes" id="UP000682733">
    <property type="component" value="Unassembled WGS sequence"/>
</dbReference>